<sequence length="505" mass="53346">WLAGCALTARPGATPPAAGAGARGPEAARLLAAVRGDERTDALSRREELRQLSLDRFPLSDAPAQGGGSEEAQCPHGFYREAPIVFACGEQRREVSILLGKMTIELPKGLQNLKLAMVAEGDAILTLQNASDGSSTTGVDGDSQFGDEHGNQTYTVAMAATSNGSATAVFSGTLPGGLSFDLVSSAPGLIPATVTYSYEDSGGHAPRYPPVVQSTIRSIPRSWCGDGVRGLRRSSTVRLWPGRPSASRPSRPAAPTSWARPCPSGPGRTCGRGGPTRQPRALRQRSSSSIRSMLRTGPAHRSGRVRHGLQAERYILIDFCFLRLCAGSSRAAPRRWRRLGALRRSLGSTGRRGRRRCGPASRWRPTSRRPPRTSRSPTPTPAATTSSPRASSLPPGIWDMCPGAGMPNLSAAPPGAAEATLLGERPAEGNGTVELVDTSEGASTTERSTKCCQHFSAECMACQAGVGLGDFCGTAALRRPTFRAATGLASPPRMSTRPMWDVLTR</sequence>
<dbReference type="Proteomes" id="UP001189429">
    <property type="component" value="Unassembled WGS sequence"/>
</dbReference>
<name>A0ABN9PL80_9DINO</name>
<evidence type="ECO:0000313" key="2">
    <source>
        <dbReference type="EMBL" id="CAK0791047.1"/>
    </source>
</evidence>
<keyword evidence="3" id="KW-1185">Reference proteome</keyword>
<organism evidence="2 3">
    <name type="scientific">Prorocentrum cordatum</name>
    <dbReference type="NCBI Taxonomy" id="2364126"/>
    <lineage>
        <taxon>Eukaryota</taxon>
        <taxon>Sar</taxon>
        <taxon>Alveolata</taxon>
        <taxon>Dinophyceae</taxon>
        <taxon>Prorocentrales</taxon>
        <taxon>Prorocentraceae</taxon>
        <taxon>Prorocentrum</taxon>
    </lineage>
</organism>
<reference evidence="2" key="1">
    <citation type="submission" date="2023-10" db="EMBL/GenBank/DDBJ databases">
        <authorList>
            <person name="Chen Y."/>
            <person name="Shah S."/>
            <person name="Dougan E. K."/>
            <person name="Thang M."/>
            <person name="Chan C."/>
        </authorList>
    </citation>
    <scope>NUCLEOTIDE SEQUENCE [LARGE SCALE GENOMIC DNA]</scope>
</reference>
<evidence type="ECO:0000256" key="1">
    <source>
        <dbReference type="SAM" id="MobiDB-lite"/>
    </source>
</evidence>
<feature type="non-terminal residue" evidence="2">
    <location>
        <position position="505"/>
    </location>
</feature>
<feature type="region of interest" description="Disordered" evidence="1">
    <location>
        <begin position="347"/>
        <end position="395"/>
    </location>
</feature>
<feature type="compositionally biased region" description="Low complexity" evidence="1">
    <location>
        <begin position="373"/>
        <end position="395"/>
    </location>
</feature>
<evidence type="ECO:0000313" key="3">
    <source>
        <dbReference type="Proteomes" id="UP001189429"/>
    </source>
</evidence>
<proteinExistence type="predicted"/>
<gene>
    <name evidence="2" type="ORF">PCOR1329_LOCUS2104</name>
</gene>
<accession>A0ABN9PL80</accession>
<protein>
    <submittedName>
        <fullName evidence="2">Uncharacterized protein</fullName>
    </submittedName>
</protein>
<feature type="compositionally biased region" description="Low complexity" evidence="1">
    <location>
        <begin position="241"/>
        <end position="267"/>
    </location>
</feature>
<dbReference type="EMBL" id="CAUYUJ010000522">
    <property type="protein sequence ID" value="CAK0791047.1"/>
    <property type="molecule type" value="Genomic_DNA"/>
</dbReference>
<comment type="caution">
    <text evidence="2">The sequence shown here is derived from an EMBL/GenBank/DDBJ whole genome shotgun (WGS) entry which is preliminary data.</text>
</comment>
<feature type="non-terminal residue" evidence="2">
    <location>
        <position position="1"/>
    </location>
</feature>
<feature type="region of interest" description="Disordered" evidence="1">
    <location>
        <begin position="235"/>
        <end position="304"/>
    </location>
</feature>